<reference evidence="2" key="1">
    <citation type="journal article" date="2019" name="Int. J. Syst. Evol. Microbiol.">
        <title>The Global Catalogue of Microorganisms (GCM) 10K type strain sequencing project: providing services to taxonomists for standard genome sequencing and annotation.</title>
        <authorList>
            <consortium name="The Broad Institute Genomics Platform"/>
            <consortium name="The Broad Institute Genome Sequencing Center for Infectious Disease"/>
            <person name="Wu L."/>
            <person name="Ma J."/>
        </authorList>
    </citation>
    <scope>NUCLEOTIDE SEQUENCE [LARGE SCALE GENOMIC DNA]</scope>
    <source>
        <strain evidence="2">JCM 10083</strain>
    </source>
</reference>
<proteinExistence type="predicted"/>
<sequence>MQTQAGEDLIERILAHPADGDLVGLAANDLLSELYAGFPVENLARLLHSGDDRILPTATWLLSELVDLAAPLIDEVPALLSSPIRTVRYDAIAVVLENADERHGPIIAQVMNLSRDPDSAVRWKVLEFLTEASVEQLEAGAACLPSGQVKELAEWLILQDDEEPDLNGIVIRLEAGDPVTRLFAAAAAASLADKENTNLLEHAAMVEEEEIRSFAQERLSKLRENVADR</sequence>
<dbReference type="Proteomes" id="UP001596514">
    <property type="component" value="Unassembled WGS sequence"/>
</dbReference>
<gene>
    <name evidence="1" type="ORF">ACFQVD_30650</name>
</gene>
<dbReference type="InterPro" id="IPR016024">
    <property type="entry name" value="ARM-type_fold"/>
</dbReference>
<protein>
    <recommendedName>
        <fullName evidence="3">HEAT repeat domain-containing protein</fullName>
    </recommendedName>
</protein>
<evidence type="ECO:0008006" key="3">
    <source>
        <dbReference type="Google" id="ProtNLM"/>
    </source>
</evidence>
<evidence type="ECO:0000313" key="1">
    <source>
        <dbReference type="EMBL" id="MFC7604481.1"/>
    </source>
</evidence>
<keyword evidence="2" id="KW-1185">Reference proteome</keyword>
<comment type="caution">
    <text evidence="1">The sequence shown here is derived from an EMBL/GenBank/DDBJ whole genome shotgun (WGS) entry which is preliminary data.</text>
</comment>
<dbReference type="InterPro" id="IPR011989">
    <property type="entry name" value="ARM-like"/>
</dbReference>
<evidence type="ECO:0000313" key="2">
    <source>
        <dbReference type="Proteomes" id="UP001596514"/>
    </source>
</evidence>
<accession>A0ABW2T868</accession>
<dbReference type="Gene3D" id="1.25.10.10">
    <property type="entry name" value="Leucine-rich Repeat Variant"/>
    <property type="match status" value="1"/>
</dbReference>
<name>A0ABW2T868_9ACTN</name>
<dbReference type="RefSeq" id="WP_343972455.1">
    <property type="nucleotide sequence ID" value="NZ_BAAAGK010000093.1"/>
</dbReference>
<dbReference type="EMBL" id="JBHTEE010000001">
    <property type="protein sequence ID" value="MFC7604481.1"/>
    <property type="molecule type" value="Genomic_DNA"/>
</dbReference>
<dbReference type="SUPFAM" id="SSF48371">
    <property type="entry name" value="ARM repeat"/>
    <property type="match status" value="1"/>
</dbReference>
<organism evidence="1 2">
    <name type="scientific">Streptosporangium amethystogenes subsp. fukuiense</name>
    <dbReference type="NCBI Taxonomy" id="698418"/>
    <lineage>
        <taxon>Bacteria</taxon>
        <taxon>Bacillati</taxon>
        <taxon>Actinomycetota</taxon>
        <taxon>Actinomycetes</taxon>
        <taxon>Streptosporangiales</taxon>
        <taxon>Streptosporangiaceae</taxon>
        <taxon>Streptosporangium</taxon>
    </lineage>
</organism>